<sequence>MTSHLPDTFDGWPPEGVLFPVQSVSLRVLDGEHPFHSAQKAAAMENWRHEVARQPAVFDGRMVFQHRVSLVDGAIASEAYVVPYSTFLWWRRQPVRAGGVHLFAFPVLVSGDGALIAIRMSKTTVNAGQVYFAAGSLDPSDIVDGYCDIEANMRREVREETGLDLDDGTVVADPQLYGAHANRSVTLYRLFRFAMTADELIAAINRHEDQEGEVEEAVAIRSADPALHRYNPAMLPLLDWFFSEKR</sequence>
<dbReference type="RefSeq" id="WP_306413261.1">
    <property type="nucleotide sequence ID" value="NZ_JANFPI010000011.1"/>
</dbReference>
<evidence type="ECO:0000313" key="3">
    <source>
        <dbReference type="Proteomes" id="UP001208771"/>
    </source>
</evidence>
<evidence type="ECO:0000313" key="2">
    <source>
        <dbReference type="EMBL" id="MCX8999760.1"/>
    </source>
</evidence>
<keyword evidence="2" id="KW-0378">Hydrolase</keyword>
<dbReference type="InterPro" id="IPR000086">
    <property type="entry name" value="NUDIX_hydrolase_dom"/>
</dbReference>
<dbReference type="EMBL" id="JANFPI010000011">
    <property type="protein sequence ID" value="MCX8999760.1"/>
    <property type="molecule type" value="Genomic_DNA"/>
</dbReference>
<dbReference type="GO" id="GO:0016787">
    <property type="term" value="F:hydrolase activity"/>
    <property type="evidence" value="ECO:0007669"/>
    <property type="project" value="UniProtKB-KW"/>
</dbReference>
<reference evidence="2" key="1">
    <citation type="submission" date="2022-07" db="EMBL/GenBank/DDBJ databases">
        <title>Ectorhizobium quercum gen.nov., sp. nov.</title>
        <authorList>
            <person name="Ma T."/>
            <person name="Li Y."/>
        </authorList>
    </citation>
    <scope>NUCLEOTIDE SEQUENCE</scope>
    <source>
        <strain evidence="2">BDR2-2</strain>
    </source>
</reference>
<accession>A0AAE3SYP5</accession>
<protein>
    <submittedName>
        <fullName evidence="2">NUDIX hydrolase</fullName>
    </submittedName>
</protein>
<gene>
    <name evidence="2" type="ORF">NOF55_21885</name>
</gene>
<dbReference type="Pfam" id="PF00293">
    <property type="entry name" value="NUDIX"/>
    <property type="match status" value="1"/>
</dbReference>
<dbReference type="AlphaFoldDB" id="A0AAE3SYP5"/>
<evidence type="ECO:0000259" key="1">
    <source>
        <dbReference type="Pfam" id="PF00293"/>
    </source>
</evidence>
<dbReference type="SUPFAM" id="SSF55811">
    <property type="entry name" value="Nudix"/>
    <property type="match status" value="1"/>
</dbReference>
<dbReference type="Proteomes" id="UP001208771">
    <property type="component" value="Unassembled WGS sequence"/>
</dbReference>
<proteinExistence type="predicted"/>
<keyword evidence="3" id="KW-1185">Reference proteome</keyword>
<dbReference type="Gene3D" id="3.90.79.10">
    <property type="entry name" value="Nucleoside Triphosphate Pyrophosphohydrolase"/>
    <property type="match status" value="1"/>
</dbReference>
<organism evidence="2 3">
    <name type="scientific">Ectorhizobium quercum</name>
    <dbReference type="NCBI Taxonomy" id="2965071"/>
    <lineage>
        <taxon>Bacteria</taxon>
        <taxon>Pseudomonadati</taxon>
        <taxon>Pseudomonadota</taxon>
        <taxon>Alphaproteobacteria</taxon>
        <taxon>Hyphomicrobiales</taxon>
        <taxon>Rhizobiaceae</taxon>
        <taxon>Ectorhizobium</taxon>
    </lineage>
</organism>
<comment type="caution">
    <text evidence="2">The sequence shown here is derived from an EMBL/GenBank/DDBJ whole genome shotgun (WGS) entry which is preliminary data.</text>
</comment>
<feature type="domain" description="Nudix hydrolase" evidence="1">
    <location>
        <begin position="108"/>
        <end position="241"/>
    </location>
</feature>
<dbReference type="InterPro" id="IPR015797">
    <property type="entry name" value="NUDIX_hydrolase-like_dom_sf"/>
</dbReference>
<name>A0AAE3SYP5_9HYPH</name>